<dbReference type="InterPro" id="IPR027417">
    <property type="entry name" value="P-loop_NTPase"/>
</dbReference>
<dbReference type="EMBL" id="BMIF01000008">
    <property type="protein sequence ID" value="GGA71519.1"/>
    <property type="molecule type" value="Genomic_DNA"/>
</dbReference>
<dbReference type="Pfam" id="PF02606">
    <property type="entry name" value="LpxK"/>
    <property type="match status" value="1"/>
</dbReference>
<keyword evidence="6 13" id="KW-0441">Lipid A biosynthesis</keyword>
<evidence type="ECO:0000256" key="7">
    <source>
        <dbReference type="ARBA" id="ARBA00022679"/>
    </source>
</evidence>
<sequence>MALPGEAPSFWWNRSDWRAWALWPASALYGAVAAQLMRRAPRVPVEAPVLCVGNFTVGGEGKTPVAIALARKAIAMGHCPGFLSRGHGGAHSGLHMVNADEDSARVVGDEPLLLARAAPTVVAADRVEGARRLIAEGCDLIIMDDGFQSAKLHMDFALMVVDARRGLGNGHVLPGGPLRAPLGRQMHYVDAVLTMGKGDGADYVIRRTARAGRAVFAASVQPINAPDFAGKQVLAFAGIGNPDKFYDTLRMVGAEVVETRSFADHHAFTDEELSELLEEAEKRQLIPVTTDKDLVRIANGMPHAAEFRDRIKSLSIEAVFEEALTPQRIIQQAITRGRERMVRGRAG</sequence>
<evidence type="ECO:0000256" key="5">
    <source>
        <dbReference type="ARBA" id="ARBA00022516"/>
    </source>
</evidence>
<comment type="catalytic activity">
    <reaction evidence="13">
        <text>a lipid A disaccharide + ATP = a lipid IVA + ADP + H(+)</text>
        <dbReference type="Rhea" id="RHEA:67840"/>
        <dbReference type="ChEBI" id="CHEBI:15378"/>
        <dbReference type="ChEBI" id="CHEBI:30616"/>
        <dbReference type="ChEBI" id="CHEBI:176343"/>
        <dbReference type="ChEBI" id="CHEBI:176425"/>
        <dbReference type="ChEBI" id="CHEBI:456216"/>
        <dbReference type="EC" id="2.7.1.130"/>
    </reaction>
</comment>
<evidence type="ECO:0000256" key="3">
    <source>
        <dbReference type="ARBA" id="ARBA00012071"/>
    </source>
</evidence>
<evidence type="ECO:0000313" key="15">
    <source>
        <dbReference type="Proteomes" id="UP000636264"/>
    </source>
</evidence>
<dbReference type="GO" id="GO:0009245">
    <property type="term" value="P:lipid A biosynthetic process"/>
    <property type="evidence" value="ECO:0007669"/>
    <property type="project" value="UniProtKB-UniRule"/>
</dbReference>
<dbReference type="PANTHER" id="PTHR42724:SF1">
    <property type="entry name" value="TETRAACYLDISACCHARIDE 4'-KINASE, MITOCHONDRIAL-RELATED"/>
    <property type="match status" value="1"/>
</dbReference>
<evidence type="ECO:0000256" key="10">
    <source>
        <dbReference type="ARBA" id="ARBA00022840"/>
    </source>
</evidence>
<accession>A0A916W6L5</accession>
<dbReference type="GO" id="GO:0005524">
    <property type="term" value="F:ATP binding"/>
    <property type="evidence" value="ECO:0007669"/>
    <property type="project" value="UniProtKB-UniRule"/>
</dbReference>
<dbReference type="PANTHER" id="PTHR42724">
    <property type="entry name" value="TETRAACYLDISACCHARIDE 4'-KINASE"/>
    <property type="match status" value="1"/>
</dbReference>
<dbReference type="Proteomes" id="UP000636264">
    <property type="component" value="Unassembled WGS sequence"/>
</dbReference>
<keyword evidence="8 13" id="KW-0547">Nucleotide-binding</keyword>
<evidence type="ECO:0000256" key="1">
    <source>
        <dbReference type="ARBA" id="ARBA00002274"/>
    </source>
</evidence>
<evidence type="ECO:0000256" key="12">
    <source>
        <dbReference type="ARBA" id="ARBA00029757"/>
    </source>
</evidence>
<dbReference type="GO" id="GO:0009029">
    <property type="term" value="F:lipid-A 4'-kinase activity"/>
    <property type="evidence" value="ECO:0007669"/>
    <property type="project" value="UniProtKB-UniRule"/>
</dbReference>
<keyword evidence="9 13" id="KW-0418">Kinase</keyword>
<dbReference type="EC" id="2.7.1.130" evidence="3 13"/>
<comment type="function">
    <text evidence="1 13">Transfers the gamma-phosphate of ATP to the 4'-position of a tetraacyldisaccharide 1-phosphate intermediate (termed DS-1-P) to form tetraacyldisaccharide 1,4'-bis-phosphate (lipid IVA).</text>
</comment>
<evidence type="ECO:0000256" key="4">
    <source>
        <dbReference type="ARBA" id="ARBA00016436"/>
    </source>
</evidence>
<organism evidence="14 15">
    <name type="scientific">Nitratireductor aestuarii</name>
    <dbReference type="NCBI Taxonomy" id="1735103"/>
    <lineage>
        <taxon>Bacteria</taxon>
        <taxon>Pseudomonadati</taxon>
        <taxon>Pseudomonadota</taxon>
        <taxon>Alphaproteobacteria</taxon>
        <taxon>Hyphomicrobiales</taxon>
        <taxon>Phyllobacteriaceae</taxon>
        <taxon>Nitratireductor</taxon>
    </lineage>
</organism>
<keyword evidence="7 13" id="KW-0808">Transferase</keyword>
<evidence type="ECO:0000256" key="8">
    <source>
        <dbReference type="ARBA" id="ARBA00022741"/>
    </source>
</evidence>
<keyword evidence="15" id="KW-1185">Reference proteome</keyword>
<dbReference type="HAMAP" id="MF_00409">
    <property type="entry name" value="LpxK"/>
    <property type="match status" value="1"/>
</dbReference>
<dbReference type="GO" id="GO:0009244">
    <property type="term" value="P:lipopolysaccharide core region biosynthetic process"/>
    <property type="evidence" value="ECO:0007669"/>
    <property type="project" value="TreeGrafter"/>
</dbReference>
<dbReference type="RefSeq" id="WP_308642617.1">
    <property type="nucleotide sequence ID" value="NZ_BMIF01000008.1"/>
</dbReference>
<dbReference type="GO" id="GO:0005886">
    <property type="term" value="C:plasma membrane"/>
    <property type="evidence" value="ECO:0007669"/>
    <property type="project" value="TreeGrafter"/>
</dbReference>
<dbReference type="AlphaFoldDB" id="A0A916W6L5"/>
<feature type="binding site" evidence="13">
    <location>
        <begin position="56"/>
        <end position="63"/>
    </location>
    <ligand>
        <name>ATP</name>
        <dbReference type="ChEBI" id="CHEBI:30616"/>
    </ligand>
</feature>
<comment type="pathway">
    <text evidence="2 13">Glycolipid biosynthesis; lipid IV(A) biosynthesis; lipid IV(A) from (3R)-3-hydroxytetradecanoyl-[acyl-carrier-protein] and UDP-N-acetyl-alpha-D-glucosamine: step 6/6.</text>
</comment>
<comment type="caution">
    <text evidence="14">The sequence shown here is derived from an EMBL/GenBank/DDBJ whole genome shotgun (WGS) entry which is preliminary data.</text>
</comment>
<name>A0A916W6L5_9HYPH</name>
<reference evidence="14" key="1">
    <citation type="journal article" date="2014" name="Int. J. Syst. Evol. Microbiol.">
        <title>Complete genome sequence of Corynebacterium casei LMG S-19264T (=DSM 44701T), isolated from a smear-ripened cheese.</title>
        <authorList>
            <consortium name="US DOE Joint Genome Institute (JGI-PGF)"/>
            <person name="Walter F."/>
            <person name="Albersmeier A."/>
            <person name="Kalinowski J."/>
            <person name="Ruckert C."/>
        </authorList>
    </citation>
    <scope>NUCLEOTIDE SEQUENCE</scope>
    <source>
        <strain evidence="14">CGMCC 1.15320</strain>
    </source>
</reference>
<protein>
    <recommendedName>
        <fullName evidence="4 13">Tetraacyldisaccharide 4'-kinase</fullName>
        <ecNumber evidence="3 13">2.7.1.130</ecNumber>
    </recommendedName>
    <alternativeName>
        <fullName evidence="12 13">Lipid A 4'-kinase</fullName>
    </alternativeName>
</protein>
<evidence type="ECO:0000256" key="13">
    <source>
        <dbReference type="HAMAP-Rule" id="MF_00409"/>
    </source>
</evidence>
<evidence type="ECO:0000256" key="11">
    <source>
        <dbReference type="ARBA" id="ARBA00023098"/>
    </source>
</evidence>
<reference evidence="14" key="2">
    <citation type="submission" date="2020-09" db="EMBL/GenBank/DDBJ databases">
        <authorList>
            <person name="Sun Q."/>
            <person name="Zhou Y."/>
        </authorList>
    </citation>
    <scope>NUCLEOTIDE SEQUENCE</scope>
    <source>
        <strain evidence="14">CGMCC 1.15320</strain>
    </source>
</reference>
<gene>
    <name evidence="13 14" type="primary">lpxK</name>
    <name evidence="14" type="ORF">GCM10011385_26690</name>
</gene>
<evidence type="ECO:0000256" key="6">
    <source>
        <dbReference type="ARBA" id="ARBA00022556"/>
    </source>
</evidence>
<evidence type="ECO:0000256" key="2">
    <source>
        <dbReference type="ARBA" id="ARBA00004870"/>
    </source>
</evidence>
<keyword evidence="11 13" id="KW-0443">Lipid metabolism</keyword>
<evidence type="ECO:0000256" key="9">
    <source>
        <dbReference type="ARBA" id="ARBA00022777"/>
    </source>
</evidence>
<keyword evidence="10 13" id="KW-0067">ATP-binding</keyword>
<comment type="similarity">
    <text evidence="13">Belongs to the LpxK family.</text>
</comment>
<dbReference type="NCBIfam" id="TIGR00682">
    <property type="entry name" value="lpxK"/>
    <property type="match status" value="1"/>
</dbReference>
<dbReference type="SUPFAM" id="SSF52540">
    <property type="entry name" value="P-loop containing nucleoside triphosphate hydrolases"/>
    <property type="match status" value="1"/>
</dbReference>
<proteinExistence type="inferred from homology"/>
<evidence type="ECO:0000313" key="14">
    <source>
        <dbReference type="EMBL" id="GGA71519.1"/>
    </source>
</evidence>
<keyword evidence="5 13" id="KW-0444">Lipid biosynthesis</keyword>
<dbReference type="InterPro" id="IPR003758">
    <property type="entry name" value="LpxK"/>
</dbReference>